<feature type="transmembrane region" description="Helical" evidence="1">
    <location>
        <begin position="88"/>
        <end position="107"/>
    </location>
</feature>
<keyword evidence="1" id="KW-1133">Transmembrane helix</keyword>
<dbReference type="EMBL" id="JAFFJS010000002">
    <property type="protein sequence ID" value="MBM9432974.1"/>
    <property type="molecule type" value="Genomic_DNA"/>
</dbReference>
<feature type="transmembrane region" description="Helical" evidence="1">
    <location>
        <begin position="63"/>
        <end position="82"/>
    </location>
</feature>
<comment type="caution">
    <text evidence="2">The sequence shown here is derived from an EMBL/GenBank/DDBJ whole genome shotgun (WGS) entry which is preliminary data.</text>
</comment>
<gene>
    <name evidence="2" type="ORF">JVW63_04575</name>
</gene>
<proteinExistence type="predicted"/>
<evidence type="ECO:0000313" key="2">
    <source>
        <dbReference type="EMBL" id="MBM9432974.1"/>
    </source>
</evidence>
<accession>A0ABS2TI48</accession>
<sequence length="108" mass="11384">MYSVIIVLHLLCWAIVFGLSFTGMKQRAMPKGLLHGAIGALLTGLILVVLKEMGDGDVNHMKIGIKLLVALAVTGLAFWGGRKDELKPGYFGLLAGLVAANVAIAVLV</sequence>
<keyword evidence="1" id="KW-0472">Membrane</keyword>
<keyword evidence="3" id="KW-1185">Reference proteome</keyword>
<dbReference type="RefSeq" id="WP_182170284.1">
    <property type="nucleotide sequence ID" value="NZ_CP059676.1"/>
</dbReference>
<organism evidence="2 3">
    <name type="scientific">Flaviflexus equikiangi</name>
    <dbReference type="NCBI Taxonomy" id="2758573"/>
    <lineage>
        <taxon>Bacteria</taxon>
        <taxon>Bacillati</taxon>
        <taxon>Actinomycetota</taxon>
        <taxon>Actinomycetes</taxon>
        <taxon>Actinomycetales</taxon>
        <taxon>Actinomycetaceae</taxon>
        <taxon>Flaviflexus</taxon>
    </lineage>
</organism>
<keyword evidence="1" id="KW-0812">Transmembrane</keyword>
<evidence type="ECO:0008006" key="4">
    <source>
        <dbReference type="Google" id="ProtNLM"/>
    </source>
</evidence>
<protein>
    <recommendedName>
        <fullName evidence="4">Integral membrane protein</fullName>
    </recommendedName>
</protein>
<reference evidence="3" key="1">
    <citation type="submission" date="2021-02" db="EMBL/GenBank/DDBJ databases">
        <title>Leucobacter sp. CX169.</title>
        <authorList>
            <person name="Cheng Y."/>
        </authorList>
    </citation>
    <scope>NUCLEOTIDE SEQUENCE [LARGE SCALE GENOMIC DNA]</scope>
    <source>
        <strain evidence="3">JY899</strain>
    </source>
</reference>
<dbReference type="Proteomes" id="UP000705983">
    <property type="component" value="Unassembled WGS sequence"/>
</dbReference>
<evidence type="ECO:0000256" key="1">
    <source>
        <dbReference type="SAM" id="Phobius"/>
    </source>
</evidence>
<name>A0ABS2TI48_9ACTO</name>
<evidence type="ECO:0000313" key="3">
    <source>
        <dbReference type="Proteomes" id="UP000705983"/>
    </source>
</evidence>
<feature type="transmembrane region" description="Helical" evidence="1">
    <location>
        <begin position="32"/>
        <end position="51"/>
    </location>
</feature>